<dbReference type="InterPro" id="IPR007221">
    <property type="entry name" value="MreC"/>
</dbReference>
<accession>A0A1Q2HLQ9</accession>
<feature type="domain" description="Rod shape-determining protein MreC beta-barrel core" evidence="5">
    <location>
        <begin position="123"/>
        <end position="264"/>
    </location>
</feature>
<comment type="similarity">
    <text evidence="1">Belongs to the MreC family.</text>
</comment>
<keyword evidence="7" id="KW-1185">Reference proteome</keyword>
<dbReference type="GO" id="GO:0008360">
    <property type="term" value="P:regulation of cell shape"/>
    <property type="evidence" value="ECO:0007669"/>
    <property type="project" value="UniProtKB-KW"/>
</dbReference>
<dbReference type="InterPro" id="IPR042175">
    <property type="entry name" value="Cell/Rod_MreC_2"/>
</dbReference>
<reference evidence="7" key="1">
    <citation type="submission" date="2017-02" db="EMBL/GenBank/DDBJ databases">
        <title>Comparative genomics and description of representatives of a novel lineage of planctomycetes thriving in anoxic sediments.</title>
        <authorList>
            <person name="Spring S."/>
            <person name="Bunk B."/>
            <person name="Sproer C."/>
            <person name="Klenk H.-P."/>
        </authorList>
    </citation>
    <scope>NUCLEOTIDE SEQUENCE [LARGE SCALE GENOMIC DNA]</scope>
    <source>
        <strain evidence="7">L21-RPul-D3</strain>
    </source>
</reference>
<dbReference type="Gene3D" id="2.40.10.350">
    <property type="entry name" value="Rod shape-determining protein MreC, domain 2"/>
    <property type="match status" value="1"/>
</dbReference>
<dbReference type="GO" id="GO:0005886">
    <property type="term" value="C:plasma membrane"/>
    <property type="evidence" value="ECO:0007669"/>
    <property type="project" value="TreeGrafter"/>
</dbReference>
<dbReference type="Gene3D" id="2.40.10.340">
    <property type="entry name" value="Rod shape-determining protein MreC, domain 1"/>
    <property type="match status" value="1"/>
</dbReference>
<dbReference type="OrthoDB" id="9792313at2"/>
<dbReference type="Pfam" id="PF04085">
    <property type="entry name" value="MreC"/>
    <property type="match status" value="1"/>
</dbReference>
<dbReference type="KEGG" id="pbu:L21SP3_00280"/>
<keyword evidence="3" id="KW-0133">Cell shape</keyword>
<dbReference type="STRING" id="1940790.L21SP3_00280"/>
<dbReference type="AlphaFoldDB" id="A0A1Q2HLQ9"/>
<protein>
    <recommendedName>
        <fullName evidence="2">Cell shape-determining protein MreC</fullName>
    </recommendedName>
    <alternativeName>
        <fullName evidence="4">Cell shape protein MreC</fullName>
    </alternativeName>
</protein>
<dbReference type="InterPro" id="IPR055342">
    <property type="entry name" value="MreC_beta-barrel_core"/>
</dbReference>
<dbReference type="InterPro" id="IPR042177">
    <property type="entry name" value="Cell/Rod_1"/>
</dbReference>
<evidence type="ECO:0000259" key="5">
    <source>
        <dbReference type="Pfam" id="PF04085"/>
    </source>
</evidence>
<dbReference type="PANTHER" id="PTHR34138">
    <property type="entry name" value="CELL SHAPE-DETERMINING PROTEIN MREC"/>
    <property type="match status" value="1"/>
</dbReference>
<evidence type="ECO:0000256" key="3">
    <source>
        <dbReference type="ARBA" id="ARBA00022960"/>
    </source>
</evidence>
<evidence type="ECO:0000313" key="6">
    <source>
        <dbReference type="EMBL" id="AQQ08499.1"/>
    </source>
</evidence>
<name>A0A1Q2HLQ9_9BACT</name>
<dbReference type="Proteomes" id="UP000188273">
    <property type="component" value="Chromosome"/>
</dbReference>
<dbReference type="PANTHER" id="PTHR34138:SF1">
    <property type="entry name" value="CELL SHAPE-DETERMINING PROTEIN MREC"/>
    <property type="match status" value="1"/>
</dbReference>
<evidence type="ECO:0000256" key="4">
    <source>
        <dbReference type="ARBA" id="ARBA00032089"/>
    </source>
</evidence>
<evidence type="ECO:0000313" key="7">
    <source>
        <dbReference type="Proteomes" id="UP000188273"/>
    </source>
</evidence>
<organism evidence="6 7">
    <name type="scientific">Sedimentisphaera cyanobacteriorum</name>
    <dbReference type="NCBI Taxonomy" id="1940790"/>
    <lineage>
        <taxon>Bacteria</taxon>
        <taxon>Pseudomonadati</taxon>
        <taxon>Planctomycetota</taxon>
        <taxon>Phycisphaerae</taxon>
        <taxon>Sedimentisphaerales</taxon>
        <taxon>Sedimentisphaeraceae</taxon>
        <taxon>Sedimentisphaera</taxon>
    </lineage>
</organism>
<gene>
    <name evidence="6" type="ORF">L21SP3_00280</name>
</gene>
<sequence length="275" mass="30375">MAKRKQNSSNSAIFCSLLLAGVALLILPHKITRNLNSFFIELFRPVIGIDIKIPGKPGKGSLPASGEYVSKSEYDHLWAAYQNLYADLLEAQKRLEKASQFRSSMPKTGDMFVMADIIKREQGQKILINRGSIDGVEKGQYVFAEGAIIGTVTDISSSWARITLITNNTLQIPVHIVRPGREEYIRANMVGNGMDACEIPYISAELDVKPGDYVYASPGRQYLETPRIAGVVKTVVEDMQDPLIWDITVEPSADFENLKKVAVIVVAPSQEVSSE</sequence>
<dbReference type="EMBL" id="CP019633">
    <property type="protein sequence ID" value="AQQ08499.1"/>
    <property type="molecule type" value="Genomic_DNA"/>
</dbReference>
<dbReference type="RefSeq" id="WP_077538849.1">
    <property type="nucleotide sequence ID" value="NZ_CP019633.1"/>
</dbReference>
<evidence type="ECO:0000256" key="2">
    <source>
        <dbReference type="ARBA" id="ARBA00013855"/>
    </source>
</evidence>
<evidence type="ECO:0000256" key="1">
    <source>
        <dbReference type="ARBA" id="ARBA00009369"/>
    </source>
</evidence>
<proteinExistence type="inferred from homology"/>